<organism evidence="1 2">
    <name type="scientific">Halosaccharopolyspora lacisalsi</name>
    <dbReference type="NCBI Taxonomy" id="1000566"/>
    <lineage>
        <taxon>Bacteria</taxon>
        <taxon>Bacillati</taxon>
        <taxon>Actinomycetota</taxon>
        <taxon>Actinomycetes</taxon>
        <taxon>Pseudonocardiales</taxon>
        <taxon>Pseudonocardiaceae</taxon>
        <taxon>Halosaccharopolyspora</taxon>
    </lineage>
</organism>
<comment type="caution">
    <text evidence="1">The sequence shown here is derived from an EMBL/GenBank/DDBJ whole genome shotgun (WGS) entry which is preliminary data.</text>
</comment>
<reference evidence="1 2" key="1">
    <citation type="submission" date="2020-07" db="EMBL/GenBank/DDBJ databases">
        <title>Sequencing the genomes of 1000 actinobacteria strains.</title>
        <authorList>
            <person name="Klenk H.-P."/>
        </authorList>
    </citation>
    <scope>NUCLEOTIDE SEQUENCE [LARGE SCALE GENOMIC DNA]</scope>
    <source>
        <strain evidence="1 2">DSM 45975</strain>
    </source>
</reference>
<keyword evidence="2" id="KW-1185">Reference proteome</keyword>
<sequence>MTGPCRPSPEAYRPGCVKRHPGLGSVVDHKSALLADAQEIVTERGGKVGWGTCHPVRDGVGLGTGRDGEVHFEPEVID</sequence>
<evidence type="ECO:0000313" key="2">
    <source>
        <dbReference type="Proteomes" id="UP000569329"/>
    </source>
</evidence>
<name>A0A839E509_9PSEU</name>
<protein>
    <submittedName>
        <fullName evidence="1">Uncharacterized protein</fullName>
    </submittedName>
</protein>
<proteinExistence type="predicted"/>
<gene>
    <name evidence="1" type="ORF">FHX42_004196</name>
</gene>
<dbReference type="Proteomes" id="UP000569329">
    <property type="component" value="Unassembled WGS sequence"/>
</dbReference>
<evidence type="ECO:0000313" key="1">
    <source>
        <dbReference type="EMBL" id="MBA8826817.1"/>
    </source>
</evidence>
<accession>A0A839E509</accession>
<dbReference type="EMBL" id="JACGWZ010000006">
    <property type="protein sequence ID" value="MBA8826817.1"/>
    <property type="molecule type" value="Genomic_DNA"/>
</dbReference>
<dbReference type="AlphaFoldDB" id="A0A839E509"/>